<feature type="domain" description="PAC" evidence="13">
    <location>
        <begin position="417"/>
        <end position="469"/>
    </location>
</feature>
<gene>
    <name evidence="14" type="ORF">C4520_04800</name>
</gene>
<protein>
    <recommendedName>
        <fullName evidence="2">histidine kinase</fullName>
        <ecNumber evidence="2">2.7.13.3</ecNumber>
    </recommendedName>
</protein>
<dbReference type="GO" id="GO:0005524">
    <property type="term" value="F:ATP binding"/>
    <property type="evidence" value="ECO:0007669"/>
    <property type="project" value="UniProtKB-KW"/>
</dbReference>
<keyword evidence="10" id="KW-0472">Membrane</keyword>
<feature type="domain" description="Histidine kinase" evidence="11">
    <location>
        <begin position="507"/>
        <end position="716"/>
    </location>
</feature>
<dbReference type="EMBL" id="QZKU01000040">
    <property type="protein sequence ID" value="RJP24127.1"/>
    <property type="molecule type" value="Genomic_DNA"/>
</dbReference>
<dbReference type="Pfam" id="PF00989">
    <property type="entry name" value="PAS"/>
    <property type="match status" value="1"/>
</dbReference>
<feature type="domain" description="PAC" evidence="13">
    <location>
        <begin position="286"/>
        <end position="338"/>
    </location>
</feature>
<evidence type="ECO:0000313" key="15">
    <source>
        <dbReference type="Proteomes" id="UP000265882"/>
    </source>
</evidence>
<dbReference type="PANTHER" id="PTHR43065">
    <property type="entry name" value="SENSOR HISTIDINE KINASE"/>
    <property type="match status" value="1"/>
</dbReference>
<dbReference type="PANTHER" id="PTHR43065:SF10">
    <property type="entry name" value="PEROXIDE STRESS-ACTIVATED HISTIDINE KINASE MAK3"/>
    <property type="match status" value="1"/>
</dbReference>
<comment type="caution">
    <text evidence="14">The sequence shown here is derived from an EMBL/GenBank/DDBJ whole genome shotgun (WGS) entry which is preliminary data.</text>
</comment>
<comment type="catalytic activity">
    <reaction evidence="1">
        <text>ATP + protein L-histidine = ADP + protein N-phospho-L-histidine.</text>
        <dbReference type="EC" id="2.7.13.3"/>
    </reaction>
</comment>
<dbReference type="InterPro" id="IPR003594">
    <property type="entry name" value="HATPase_dom"/>
</dbReference>
<keyword evidence="7" id="KW-0067">ATP-binding</keyword>
<keyword evidence="10" id="KW-1133">Transmembrane helix</keyword>
<dbReference type="PROSITE" id="PS50112">
    <property type="entry name" value="PAS"/>
    <property type="match status" value="2"/>
</dbReference>
<dbReference type="Gene3D" id="1.10.287.130">
    <property type="match status" value="1"/>
</dbReference>
<dbReference type="SUPFAM" id="SSF47384">
    <property type="entry name" value="Homodimeric domain of signal transducing histidine kinase"/>
    <property type="match status" value="1"/>
</dbReference>
<dbReference type="InterPro" id="IPR001610">
    <property type="entry name" value="PAC"/>
</dbReference>
<dbReference type="InterPro" id="IPR005467">
    <property type="entry name" value="His_kinase_dom"/>
</dbReference>
<feature type="transmembrane region" description="Helical" evidence="10">
    <location>
        <begin position="6"/>
        <end position="30"/>
    </location>
</feature>
<feature type="domain" description="PAS" evidence="12">
    <location>
        <begin position="339"/>
        <end position="412"/>
    </location>
</feature>
<dbReference type="GO" id="GO:0006355">
    <property type="term" value="P:regulation of DNA-templated transcription"/>
    <property type="evidence" value="ECO:0007669"/>
    <property type="project" value="InterPro"/>
</dbReference>
<keyword evidence="3" id="KW-0597">Phosphoprotein</keyword>
<evidence type="ECO:0000256" key="3">
    <source>
        <dbReference type="ARBA" id="ARBA00022553"/>
    </source>
</evidence>
<dbReference type="InterPro" id="IPR000014">
    <property type="entry name" value="PAS"/>
</dbReference>
<dbReference type="InterPro" id="IPR035965">
    <property type="entry name" value="PAS-like_dom_sf"/>
</dbReference>
<organism evidence="14 15">
    <name type="scientific">Abyssobacteria bacterium (strain SURF_5)</name>
    <dbReference type="NCBI Taxonomy" id="2093360"/>
    <lineage>
        <taxon>Bacteria</taxon>
        <taxon>Pseudomonadati</taxon>
        <taxon>Candidatus Hydrogenedentota</taxon>
        <taxon>Candidatus Abyssobacteria</taxon>
    </lineage>
</organism>
<keyword evidence="10" id="KW-0812">Transmembrane</keyword>
<evidence type="ECO:0000256" key="8">
    <source>
        <dbReference type="ARBA" id="ARBA00023012"/>
    </source>
</evidence>
<dbReference type="SUPFAM" id="SSF55785">
    <property type="entry name" value="PYP-like sensor domain (PAS domain)"/>
    <property type="match status" value="2"/>
</dbReference>
<dbReference type="PROSITE" id="PS50109">
    <property type="entry name" value="HIS_KIN"/>
    <property type="match status" value="1"/>
</dbReference>
<dbReference type="Gene3D" id="3.30.450.20">
    <property type="entry name" value="PAS domain"/>
    <property type="match status" value="2"/>
</dbReference>
<keyword evidence="4" id="KW-0808">Transferase</keyword>
<dbReference type="InterPro" id="IPR036890">
    <property type="entry name" value="HATPase_C_sf"/>
</dbReference>
<dbReference type="CDD" id="cd00082">
    <property type="entry name" value="HisKA"/>
    <property type="match status" value="1"/>
</dbReference>
<sequence length="722" mass="81144">MQGRRQILLLLSIMLIVVLGVSGIILLSLYRAAFEQQRERLIEIAKTRARMIEAVARFDARYSVFDIPGDAAAATLDQIREAHKNFEGIGKTGEFRLGMREGDQIIFLLPPRFPVPEYSATVPVSSEIAEPMRRAISGESGTMVACGFRRQRILAAYEPVAELNWGIIAKVDLAEIRAPFVRAGLLAGIAGLALIVAGSVLFLRIGNPIIRRLEENEEKYRSMFESAADILILIDKRGTIIDCNPAGCSGYGFPREEFLGRNVREVIHPDQHVFLDSAYEAVAEGRTIRRDSVHVRRDFSTFPVEAQLSPIVHRGREAILMAVRDISARKEAERALRESERRFRELAETIEEVFWVSVPEWNEVIYISPAYEKIWGRSRQSLYENPFSWMDAIVEEDRERVRARLQEMTDHDFTNPLIGEFRIVRPDGGVRWILDRAFPVRDEQGGIHRIAGVAEDITERKLAEEALRESEARYRTLSESLEETVRRKVAELRQAESLAAIGRTVSVVAHEIRNPLQNIHIGVESLKQELGDYQSKKEIFEEIEYGIDLLRTIVTELLDFSSPVKLQYATATVGQIVNRAVSMSAAESGNIHVSYALENEEREVRVDVQKIIRVLINIISNAIEAMPQGGDLRVSSKFFEENGAASLNLSVSDTGAGMDENQLLRLFEPFFTTKTRGTGLGLSISKKIIDAHNGRLRVTSKLNAGTTVEILLPVQRPKNSTG</sequence>
<dbReference type="Gene3D" id="3.30.565.10">
    <property type="entry name" value="Histidine kinase-like ATPase, C-terminal domain"/>
    <property type="match status" value="1"/>
</dbReference>
<dbReference type="SMART" id="SM00388">
    <property type="entry name" value="HisKA"/>
    <property type="match status" value="1"/>
</dbReference>
<keyword evidence="8" id="KW-0902">Two-component regulatory system</keyword>
<evidence type="ECO:0000259" key="13">
    <source>
        <dbReference type="PROSITE" id="PS50113"/>
    </source>
</evidence>
<keyword evidence="9" id="KW-0175">Coiled coil</keyword>
<evidence type="ECO:0000259" key="11">
    <source>
        <dbReference type="PROSITE" id="PS50109"/>
    </source>
</evidence>
<name>A0A3A4NUK9_ABYX5</name>
<proteinExistence type="predicted"/>
<dbReference type="GO" id="GO:0000155">
    <property type="term" value="F:phosphorelay sensor kinase activity"/>
    <property type="evidence" value="ECO:0007669"/>
    <property type="project" value="InterPro"/>
</dbReference>
<feature type="coiled-coil region" evidence="9">
    <location>
        <begin position="460"/>
        <end position="498"/>
    </location>
</feature>
<dbReference type="InterPro" id="IPR004358">
    <property type="entry name" value="Sig_transdc_His_kin-like_C"/>
</dbReference>
<evidence type="ECO:0000259" key="12">
    <source>
        <dbReference type="PROSITE" id="PS50112"/>
    </source>
</evidence>
<evidence type="ECO:0000256" key="5">
    <source>
        <dbReference type="ARBA" id="ARBA00022741"/>
    </source>
</evidence>
<dbReference type="InterPro" id="IPR013655">
    <property type="entry name" value="PAS_fold_3"/>
</dbReference>
<dbReference type="CDD" id="cd00130">
    <property type="entry name" value="PAS"/>
    <property type="match status" value="2"/>
</dbReference>
<dbReference type="SMART" id="SM00387">
    <property type="entry name" value="HATPase_c"/>
    <property type="match status" value="1"/>
</dbReference>
<dbReference type="SMART" id="SM00091">
    <property type="entry name" value="PAS"/>
    <property type="match status" value="2"/>
</dbReference>
<dbReference type="SMART" id="SM00086">
    <property type="entry name" value="PAC"/>
    <property type="match status" value="2"/>
</dbReference>
<reference evidence="14 15" key="1">
    <citation type="journal article" date="2017" name="ISME J.">
        <title>Energy and carbon metabolisms in a deep terrestrial subsurface fluid microbial community.</title>
        <authorList>
            <person name="Momper L."/>
            <person name="Jungbluth S.P."/>
            <person name="Lee M.D."/>
            <person name="Amend J.P."/>
        </authorList>
    </citation>
    <scope>NUCLEOTIDE SEQUENCE [LARGE SCALE GENOMIC DNA]</scope>
    <source>
        <strain evidence="14">SURF_5</strain>
    </source>
</reference>
<dbReference type="Proteomes" id="UP000265882">
    <property type="component" value="Unassembled WGS sequence"/>
</dbReference>
<dbReference type="Pfam" id="PF02518">
    <property type="entry name" value="HATPase_c"/>
    <property type="match status" value="1"/>
</dbReference>
<dbReference type="InterPro" id="IPR036097">
    <property type="entry name" value="HisK_dim/P_sf"/>
</dbReference>
<dbReference type="NCBIfam" id="TIGR00229">
    <property type="entry name" value="sensory_box"/>
    <property type="match status" value="2"/>
</dbReference>
<keyword evidence="5" id="KW-0547">Nucleotide-binding</keyword>
<dbReference type="SUPFAM" id="SSF55874">
    <property type="entry name" value="ATPase domain of HSP90 chaperone/DNA topoisomerase II/histidine kinase"/>
    <property type="match status" value="1"/>
</dbReference>
<dbReference type="EC" id="2.7.13.3" evidence="2"/>
<dbReference type="PROSITE" id="PS50113">
    <property type="entry name" value="PAC"/>
    <property type="match status" value="2"/>
</dbReference>
<evidence type="ECO:0000256" key="1">
    <source>
        <dbReference type="ARBA" id="ARBA00000085"/>
    </source>
</evidence>
<dbReference type="PRINTS" id="PR00344">
    <property type="entry name" value="BCTRLSENSOR"/>
</dbReference>
<evidence type="ECO:0000256" key="4">
    <source>
        <dbReference type="ARBA" id="ARBA00022679"/>
    </source>
</evidence>
<accession>A0A3A4NUK9</accession>
<dbReference type="InterPro" id="IPR003661">
    <property type="entry name" value="HisK_dim/P_dom"/>
</dbReference>
<evidence type="ECO:0000256" key="10">
    <source>
        <dbReference type="SAM" id="Phobius"/>
    </source>
</evidence>
<evidence type="ECO:0000256" key="9">
    <source>
        <dbReference type="SAM" id="Coils"/>
    </source>
</evidence>
<dbReference type="Pfam" id="PF08447">
    <property type="entry name" value="PAS_3"/>
    <property type="match status" value="1"/>
</dbReference>
<evidence type="ECO:0000313" key="14">
    <source>
        <dbReference type="EMBL" id="RJP24127.1"/>
    </source>
</evidence>
<evidence type="ECO:0000256" key="6">
    <source>
        <dbReference type="ARBA" id="ARBA00022777"/>
    </source>
</evidence>
<dbReference type="InterPro" id="IPR000700">
    <property type="entry name" value="PAS-assoc_C"/>
</dbReference>
<feature type="domain" description="PAS" evidence="12">
    <location>
        <begin position="216"/>
        <end position="286"/>
    </location>
</feature>
<keyword evidence="6 14" id="KW-0418">Kinase</keyword>
<dbReference type="Pfam" id="PF00512">
    <property type="entry name" value="HisKA"/>
    <property type="match status" value="1"/>
</dbReference>
<evidence type="ECO:0000256" key="7">
    <source>
        <dbReference type="ARBA" id="ARBA00022840"/>
    </source>
</evidence>
<dbReference type="AlphaFoldDB" id="A0A3A4NUK9"/>
<evidence type="ECO:0000256" key="2">
    <source>
        <dbReference type="ARBA" id="ARBA00012438"/>
    </source>
</evidence>
<dbReference type="InterPro" id="IPR013767">
    <property type="entry name" value="PAS_fold"/>
</dbReference>